<dbReference type="AlphaFoldDB" id="A0A239A339"/>
<evidence type="ECO:0000256" key="6">
    <source>
        <dbReference type="ARBA" id="ARBA00022989"/>
    </source>
</evidence>
<dbReference type="InterPro" id="IPR036259">
    <property type="entry name" value="MFS_trans_sf"/>
</dbReference>
<comment type="similarity">
    <text evidence="2 8">Belongs to the major facilitator superfamily. Bcr/CmlA family.</text>
</comment>
<evidence type="ECO:0000256" key="3">
    <source>
        <dbReference type="ARBA" id="ARBA00022448"/>
    </source>
</evidence>
<evidence type="ECO:0000313" key="11">
    <source>
        <dbReference type="Proteomes" id="UP000198305"/>
    </source>
</evidence>
<comment type="subcellular location">
    <subcellularLocation>
        <location evidence="8">Cell inner membrane</location>
        <topology evidence="8">Multi-pass membrane protein</topology>
    </subcellularLocation>
    <subcellularLocation>
        <location evidence="1">Cell membrane</location>
        <topology evidence="1">Multi-pass membrane protein</topology>
    </subcellularLocation>
</comment>
<dbReference type="GO" id="GO:0042910">
    <property type="term" value="F:xenobiotic transmembrane transporter activity"/>
    <property type="evidence" value="ECO:0007669"/>
    <property type="project" value="InterPro"/>
</dbReference>
<keyword evidence="6 8" id="KW-1133">Transmembrane helix</keyword>
<evidence type="ECO:0000256" key="8">
    <source>
        <dbReference type="RuleBase" id="RU365088"/>
    </source>
</evidence>
<keyword evidence="3 8" id="KW-0813">Transport</keyword>
<dbReference type="SUPFAM" id="SSF103473">
    <property type="entry name" value="MFS general substrate transporter"/>
    <property type="match status" value="1"/>
</dbReference>
<feature type="transmembrane region" description="Helical" evidence="8">
    <location>
        <begin position="222"/>
        <end position="240"/>
    </location>
</feature>
<evidence type="ECO:0000256" key="4">
    <source>
        <dbReference type="ARBA" id="ARBA00022475"/>
    </source>
</evidence>
<evidence type="ECO:0000256" key="1">
    <source>
        <dbReference type="ARBA" id="ARBA00004651"/>
    </source>
</evidence>
<feature type="transmembrane region" description="Helical" evidence="8">
    <location>
        <begin position="260"/>
        <end position="279"/>
    </location>
</feature>
<evidence type="ECO:0000256" key="5">
    <source>
        <dbReference type="ARBA" id="ARBA00022692"/>
    </source>
</evidence>
<dbReference type="Gene3D" id="1.20.1720.10">
    <property type="entry name" value="Multidrug resistance protein D"/>
    <property type="match status" value="1"/>
</dbReference>
<accession>A0A239A339</accession>
<dbReference type="InterPro" id="IPR011701">
    <property type="entry name" value="MFS"/>
</dbReference>
<dbReference type="CDD" id="cd17320">
    <property type="entry name" value="MFS_MdfA_MDR_like"/>
    <property type="match status" value="1"/>
</dbReference>
<proteinExistence type="inferred from homology"/>
<evidence type="ECO:0000256" key="2">
    <source>
        <dbReference type="ARBA" id="ARBA00006236"/>
    </source>
</evidence>
<dbReference type="InterPro" id="IPR020846">
    <property type="entry name" value="MFS_dom"/>
</dbReference>
<sequence length="402" mass="43582">MAVSGLPIKKDHSPMLALVLALACLAMLGPFTTDTYFPFFPDMEAHFAISQAQAQQSLTVYLFTFTAMMLFHGALSDSFGRRPVILVSLSGFIIASLLCAMTDNFSSLLVYRGMQGLFVGAGTVVGQAVIRDKFAGVQAQRLIAQITMLFGIAPAIAPLLGGWLHQYFPWQSSFFLLSGLGILILLLCFVSIDETLPPHSRQQFALKSILGNYIGIFREPRFLALSGCIATGFGGFLVYVGGSHDFIFKVMHMSSLQFGWLFIPIVIGLIAGSALATRLTGRVSNHAMINSSHLIMGVAAGFNVLYNLLTEPSMPMAVVPVLLYTFGLTLMMPAAMMLALDLFPQSRGTAASVQAFIQSLIFVLLSAFVVPVILGNGTLYASVMLVMLVGNVVLWNIYKTYR</sequence>
<dbReference type="GO" id="GO:0005886">
    <property type="term" value="C:plasma membrane"/>
    <property type="evidence" value="ECO:0007669"/>
    <property type="project" value="UniProtKB-SubCell"/>
</dbReference>
<dbReference type="PANTHER" id="PTHR23502">
    <property type="entry name" value="MAJOR FACILITATOR SUPERFAMILY"/>
    <property type="match status" value="1"/>
</dbReference>
<feature type="transmembrane region" description="Helical" evidence="8">
    <location>
        <begin position="142"/>
        <end position="164"/>
    </location>
</feature>
<keyword evidence="4" id="KW-1003">Cell membrane</keyword>
<feature type="transmembrane region" description="Helical" evidence="8">
    <location>
        <begin position="321"/>
        <end position="343"/>
    </location>
</feature>
<feature type="transmembrane region" description="Helical" evidence="8">
    <location>
        <begin position="170"/>
        <end position="192"/>
    </location>
</feature>
<evidence type="ECO:0000259" key="9">
    <source>
        <dbReference type="PROSITE" id="PS50850"/>
    </source>
</evidence>
<gene>
    <name evidence="10" type="ORF">SAMN05192560_1667</name>
</gene>
<feature type="transmembrane region" description="Helical" evidence="8">
    <location>
        <begin position="84"/>
        <end position="103"/>
    </location>
</feature>
<feature type="transmembrane region" description="Helical" evidence="8">
    <location>
        <begin position="109"/>
        <end position="130"/>
    </location>
</feature>
<dbReference type="InterPro" id="IPR004812">
    <property type="entry name" value="Efflux_drug-R_Bcr/CmlA"/>
</dbReference>
<feature type="transmembrane region" description="Helical" evidence="8">
    <location>
        <begin position="57"/>
        <end position="75"/>
    </location>
</feature>
<feature type="transmembrane region" description="Helical" evidence="8">
    <location>
        <begin position="291"/>
        <end position="309"/>
    </location>
</feature>
<keyword evidence="5 8" id="KW-0812">Transmembrane</keyword>
<dbReference type="GO" id="GO:0015385">
    <property type="term" value="F:sodium:proton antiporter activity"/>
    <property type="evidence" value="ECO:0007669"/>
    <property type="project" value="TreeGrafter"/>
</dbReference>
<dbReference type="Proteomes" id="UP000198305">
    <property type="component" value="Unassembled WGS sequence"/>
</dbReference>
<feature type="transmembrane region" description="Helical" evidence="8">
    <location>
        <begin position="380"/>
        <end position="398"/>
    </location>
</feature>
<keyword evidence="7 8" id="KW-0472">Membrane</keyword>
<comment type="caution">
    <text evidence="8">Lacks conserved residue(s) required for the propagation of feature annotation.</text>
</comment>
<feature type="transmembrane region" description="Helical" evidence="8">
    <location>
        <begin position="355"/>
        <end position="374"/>
    </location>
</feature>
<protein>
    <recommendedName>
        <fullName evidence="8">Bcr/CflA family efflux transporter</fullName>
    </recommendedName>
</protein>
<evidence type="ECO:0000313" key="10">
    <source>
        <dbReference type="EMBL" id="SNR90066.1"/>
    </source>
</evidence>
<feature type="domain" description="Major facilitator superfamily (MFS) profile" evidence="9">
    <location>
        <begin position="18"/>
        <end position="402"/>
    </location>
</feature>
<name>A0A239A339_9PROT</name>
<keyword evidence="8" id="KW-0997">Cell inner membrane</keyword>
<reference evidence="11" key="1">
    <citation type="submission" date="2017-06" db="EMBL/GenBank/DDBJ databases">
        <authorList>
            <person name="Varghese N."/>
            <person name="Submissions S."/>
        </authorList>
    </citation>
    <scope>NUCLEOTIDE SEQUENCE [LARGE SCALE GENOMIC DNA]</scope>
    <source>
        <strain evidence="11">Ca-68</strain>
    </source>
</reference>
<organism evidence="10 11">
    <name type="scientific">Methylobacillus rhizosphaerae</name>
    <dbReference type="NCBI Taxonomy" id="551994"/>
    <lineage>
        <taxon>Bacteria</taxon>
        <taxon>Pseudomonadati</taxon>
        <taxon>Pseudomonadota</taxon>
        <taxon>Betaproteobacteria</taxon>
        <taxon>Nitrosomonadales</taxon>
        <taxon>Methylophilaceae</taxon>
        <taxon>Methylobacillus</taxon>
    </lineage>
</organism>
<evidence type="ECO:0000256" key="7">
    <source>
        <dbReference type="ARBA" id="ARBA00023136"/>
    </source>
</evidence>
<dbReference type="GO" id="GO:1990961">
    <property type="term" value="P:xenobiotic detoxification by transmembrane export across the plasma membrane"/>
    <property type="evidence" value="ECO:0007669"/>
    <property type="project" value="InterPro"/>
</dbReference>
<dbReference type="PROSITE" id="PS50850">
    <property type="entry name" value="MFS"/>
    <property type="match status" value="1"/>
</dbReference>
<dbReference type="EMBL" id="FZOA01000006">
    <property type="protein sequence ID" value="SNR90066.1"/>
    <property type="molecule type" value="Genomic_DNA"/>
</dbReference>
<dbReference type="Pfam" id="PF07690">
    <property type="entry name" value="MFS_1"/>
    <property type="match status" value="1"/>
</dbReference>
<dbReference type="NCBIfam" id="TIGR00710">
    <property type="entry name" value="efflux_Bcr_CflA"/>
    <property type="match status" value="1"/>
</dbReference>
<dbReference type="PANTHER" id="PTHR23502:SF132">
    <property type="entry name" value="POLYAMINE TRANSPORTER 2-RELATED"/>
    <property type="match status" value="1"/>
</dbReference>
<keyword evidence="11" id="KW-1185">Reference proteome</keyword>